<name>A0A3E2HNS7_SCYLI</name>
<sequence length="618" mass="69952">MAFEYRSMKLAAPDEKPGRSSTDSSTTVDNLTYISQDSELGLYKTSLSQKTSVWLRSKWIWVIHATLLLSSCGILVFSLWVRSSALYHAQKFSAWSPADVSVRYEHVRYNITTKGNPFVGASPEVDRAWREISYDMGDQWISKADLSKLDMPETSLMVDHPTSGEEGYRVGIEVFHHLHCLNLLRRVTYKEYYEPLGGEFEHGPEALQQHTDHCIEVLRQNIQCNADIGLFTFYMIPGDPLAWPELNSKHPRLSKRLGEDGVEVNTFRKARAVTSSDPALSIGPSQVKSKPSPKSSHRRSTVHSGTELGITKAKPAFANEALKMTPRDKYLHLREDILEHKFEEEDLEELGSDTTKAASDEAIDKSHLLPLRHFSDPSNTLLAQNRAIRRVEKSRTIWAWLRWGTVIGLQIIVIVLLLVRPRENAISKDSPITLSAGDKSVETGGDINGLYNTLSHSYTFLKPEQEKYVPNMTTNDNRMEVRRNWDLLMPLGSGSVSIPNYRDYPLLGQPIIDDPIRSGPLFEASWTHSLHCLYYAVDSYHQLVLNGPSENDNPYHAAHCFEYLRNSILCNLDMTLEGSMSTSDDKDKGQPHICRNREEAIAWIEARRVDDAQDIVGP</sequence>
<dbReference type="PANTHER" id="PTHR33365">
    <property type="entry name" value="YALI0B05434P"/>
    <property type="match status" value="1"/>
</dbReference>
<dbReference type="GO" id="GO:0043386">
    <property type="term" value="P:mycotoxin biosynthetic process"/>
    <property type="evidence" value="ECO:0007669"/>
    <property type="project" value="InterPro"/>
</dbReference>
<evidence type="ECO:0000256" key="1">
    <source>
        <dbReference type="ARBA" id="ARBA00004685"/>
    </source>
</evidence>
<dbReference type="OrthoDB" id="3687641at2759"/>
<dbReference type="Proteomes" id="UP000258309">
    <property type="component" value="Unassembled WGS sequence"/>
</dbReference>
<keyword evidence="4" id="KW-1133">Transmembrane helix</keyword>
<dbReference type="EMBL" id="NCSJ02000013">
    <property type="protein sequence ID" value="RFU35020.1"/>
    <property type="molecule type" value="Genomic_DNA"/>
</dbReference>
<accession>A0A3E2HNS7</accession>
<feature type="transmembrane region" description="Helical" evidence="4">
    <location>
        <begin position="59"/>
        <end position="81"/>
    </location>
</feature>
<evidence type="ECO:0000313" key="5">
    <source>
        <dbReference type="EMBL" id="RFU35020.1"/>
    </source>
</evidence>
<protein>
    <submittedName>
        <fullName evidence="5">Uncharacterized protein</fullName>
    </submittedName>
</protein>
<organism evidence="5 6">
    <name type="scientific">Scytalidium lignicola</name>
    <name type="common">Hyphomycete</name>
    <dbReference type="NCBI Taxonomy" id="5539"/>
    <lineage>
        <taxon>Eukaryota</taxon>
        <taxon>Fungi</taxon>
        <taxon>Dikarya</taxon>
        <taxon>Ascomycota</taxon>
        <taxon>Pezizomycotina</taxon>
        <taxon>Leotiomycetes</taxon>
        <taxon>Leotiomycetes incertae sedis</taxon>
        <taxon>Scytalidium</taxon>
    </lineage>
</organism>
<comment type="similarity">
    <text evidence="2">Belongs to the ustYa family.</text>
</comment>
<dbReference type="STRING" id="5539.A0A3E2HNS7"/>
<keyword evidence="6" id="KW-1185">Reference proteome</keyword>
<evidence type="ECO:0000256" key="4">
    <source>
        <dbReference type="SAM" id="Phobius"/>
    </source>
</evidence>
<keyword evidence="4" id="KW-0472">Membrane</keyword>
<feature type="non-terminal residue" evidence="5">
    <location>
        <position position="1"/>
    </location>
</feature>
<evidence type="ECO:0000256" key="2">
    <source>
        <dbReference type="ARBA" id="ARBA00035112"/>
    </source>
</evidence>
<dbReference type="GO" id="GO:0016491">
    <property type="term" value="F:oxidoreductase activity"/>
    <property type="evidence" value="ECO:0007669"/>
    <property type="project" value="UniProtKB-KW"/>
</dbReference>
<dbReference type="AlphaFoldDB" id="A0A3E2HNS7"/>
<reference evidence="5 6" key="1">
    <citation type="submission" date="2018-05" db="EMBL/GenBank/DDBJ databases">
        <title>Draft genome sequence of Scytalidium lignicola DSM 105466, a ubiquitous saprotrophic fungus.</title>
        <authorList>
            <person name="Buettner E."/>
            <person name="Gebauer A.M."/>
            <person name="Hofrichter M."/>
            <person name="Liers C."/>
            <person name="Kellner H."/>
        </authorList>
    </citation>
    <scope>NUCLEOTIDE SEQUENCE [LARGE SCALE GENOMIC DNA]</scope>
    <source>
        <strain evidence="5 6">DSM 105466</strain>
    </source>
</reference>
<feature type="region of interest" description="Disordered" evidence="3">
    <location>
        <begin position="275"/>
        <end position="307"/>
    </location>
</feature>
<dbReference type="Pfam" id="PF11807">
    <property type="entry name" value="UstYa"/>
    <property type="match status" value="2"/>
</dbReference>
<dbReference type="PANTHER" id="PTHR33365:SF4">
    <property type="entry name" value="CYCLOCHLOROTINE BIOSYNTHESIS PROTEIN O"/>
    <property type="match status" value="1"/>
</dbReference>
<dbReference type="InterPro" id="IPR021765">
    <property type="entry name" value="UstYa-like"/>
</dbReference>
<feature type="non-terminal residue" evidence="5">
    <location>
        <position position="618"/>
    </location>
</feature>
<proteinExistence type="inferred from homology"/>
<gene>
    <name evidence="5" type="ORF">B7463_g1283</name>
</gene>
<evidence type="ECO:0000313" key="6">
    <source>
        <dbReference type="Proteomes" id="UP000258309"/>
    </source>
</evidence>
<comment type="caution">
    <text evidence="5">The sequence shown here is derived from an EMBL/GenBank/DDBJ whole genome shotgun (WGS) entry which is preliminary data.</text>
</comment>
<feature type="compositionally biased region" description="Low complexity" evidence="3">
    <location>
        <begin position="284"/>
        <end position="294"/>
    </location>
</feature>
<evidence type="ECO:0000256" key="3">
    <source>
        <dbReference type="SAM" id="MobiDB-lite"/>
    </source>
</evidence>
<comment type="pathway">
    <text evidence="1">Mycotoxin biosynthesis.</text>
</comment>
<feature type="transmembrane region" description="Helical" evidence="4">
    <location>
        <begin position="397"/>
        <end position="419"/>
    </location>
</feature>
<keyword evidence="4" id="KW-0812">Transmembrane</keyword>